<dbReference type="Proteomes" id="UP001159641">
    <property type="component" value="Unassembled WGS sequence"/>
</dbReference>
<evidence type="ECO:0000313" key="1">
    <source>
        <dbReference type="EMBL" id="KAJ8778747.1"/>
    </source>
</evidence>
<dbReference type="EMBL" id="JAIQCJ010002240">
    <property type="protein sequence ID" value="KAJ8778747.1"/>
    <property type="molecule type" value="Genomic_DNA"/>
</dbReference>
<dbReference type="AlphaFoldDB" id="A0AB34GI74"/>
<proteinExistence type="predicted"/>
<gene>
    <name evidence="1" type="ORF">J1605_013424</name>
</gene>
<sequence>MLEGLYQGGLSTASMPGAQVGVHLPFTGVVSHPFSELVEDSFPTCGPKDGGPETPSVIDPEIQRVAPGGPRGSQEESSASGQHKLVFLVLSLTHLCFQFHGMIGILLSKSCRYHSEPFLPREPTW</sequence>
<reference evidence="1 2" key="1">
    <citation type="submission" date="2022-11" db="EMBL/GenBank/DDBJ databases">
        <title>Whole genome sequence of Eschrichtius robustus ER-17-0199.</title>
        <authorList>
            <person name="Bruniche-Olsen A."/>
            <person name="Black A.N."/>
            <person name="Fields C.J."/>
            <person name="Walden K."/>
            <person name="Dewoody J.A."/>
        </authorList>
    </citation>
    <scope>NUCLEOTIDE SEQUENCE [LARGE SCALE GENOMIC DNA]</scope>
    <source>
        <strain evidence="1">ER-17-0199</strain>
        <tissue evidence="1">Blubber</tissue>
    </source>
</reference>
<accession>A0AB34GI74</accession>
<organism evidence="1 2">
    <name type="scientific">Eschrichtius robustus</name>
    <name type="common">California gray whale</name>
    <name type="synonym">Eschrichtius gibbosus</name>
    <dbReference type="NCBI Taxonomy" id="9764"/>
    <lineage>
        <taxon>Eukaryota</taxon>
        <taxon>Metazoa</taxon>
        <taxon>Chordata</taxon>
        <taxon>Craniata</taxon>
        <taxon>Vertebrata</taxon>
        <taxon>Euteleostomi</taxon>
        <taxon>Mammalia</taxon>
        <taxon>Eutheria</taxon>
        <taxon>Laurasiatheria</taxon>
        <taxon>Artiodactyla</taxon>
        <taxon>Whippomorpha</taxon>
        <taxon>Cetacea</taxon>
        <taxon>Mysticeti</taxon>
        <taxon>Eschrichtiidae</taxon>
        <taxon>Eschrichtius</taxon>
    </lineage>
</organism>
<name>A0AB34GI74_ESCRO</name>
<keyword evidence="2" id="KW-1185">Reference proteome</keyword>
<evidence type="ECO:0000313" key="2">
    <source>
        <dbReference type="Proteomes" id="UP001159641"/>
    </source>
</evidence>
<protein>
    <submittedName>
        <fullName evidence="1">Uncharacterized protein</fullName>
    </submittedName>
</protein>
<comment type="caution">
    <text evidence="1">The sequence shown here is derived from an EMBL/GenBank/DDBJ whole genome shotgun (WGS) entry which is preliminary data.</text>
</comment>